<evidence type="ECO:0000256" key="1">
    <source>
        <dbReference type="SAM" id="MobiDB-lite"/>
    </source>
</evidence>
<accession>A0A0G2DSY6</accession>
<name>A0A0G2DSY6_9PEZI</name>
<organism evidence="4 5">
    <name type="scientific">Diplodia seriata</name>
    <dbReference type="NCBI Taxonomy" id="420778"/>
    <lineage>
        <taxon>Eukaryota</taxon>
        <taxon>Fungi</taxon>
        <taxon>Dikarya</taxon>
        <taxon>Ascomycota</taxon>
        <taxon>Pezizomycotina</taxon>
        <taxon>Dothideomycetes</taxon>
        <taxon>Dothideomycetes incertae sedis</taxon>
        <taxon>Botryosphaeriales</taxon>
        <taxon>Botryosphaeriaceae</taxon>
        <taxon>Diplodia</taxon>
    </lineage>
</organism>
<dbReference type="Pfam" id="PF04982">
    <property type="entry name" value="TM_HPP"/>
    <property type="match status" value="1"/>
</dbReference>
<feature type="transmembrane region" description="Helical" evidence="2">
    <location>
        <begin position="50"/>
        <end position="71"/>
    </location>
</feature>
<sequence>MKLPAAKDVHFDIDQYLNRFVPRNRINRLPKPLSRFLGYREKPAPPIGNIIQATWALVGAFCGLTVVTAVYKFGPGIAKYNPPVIVASLGAAAVLNYNVIATPLAQPRNAVVGNTLAALTGVCVAKLFMLLDDDFDAYRWLAGPLCCGCASWAMTMTNTVYPPGGATAILAATDPTVGALGWMFVPLVLLGSVLMVGVALVTNNLQRQYPVYWWTAEDVGRKRAAPRDGEEEDVESGGRGDEKRVREELDVEERGEGKERRIVITEDRIFVPEGFHFGVVDARFVELLRARLRGNDGSSRPPESEAGSNGTDLASSRDMLPSLKSQKSCEER</sequence>
<dbReference type="PANTHER" id="PTHR33741:SF5">
    <property type="entry name" value="TRANSMEMBRANE PROTEIN DDB_G0269096-RELATED"/>
    <property type="match status" value="1"/>
</dbReference>
<dbReference type="EMBL" id="LAQI01000323">
    <property type="protein sequence ID" value="KKY13351.1"/>
    <property type="molecule type" value="Genomic_DNA"/>
</dbReference>
<dbReference type="InterPro" id="IPR007065">
    <property type="entry name" value="HPP"/>
</dbReference>
<dbReference type="AlphaFoldDB" id="A0A0G2DSY6"/>
<gene>
    <name evidence="4" type="ORF">UCDDS831_g09072</name>
</gene>
<reference evidence="4 5" key="2">
    <citation type="submission" date="2015-05" db="EMBL/GenBank/DDBJ databases">
        <title>Distinctive expansion of gene families associated with plant cell wall degradation and secondary metabolism in the genomes of grapevine trunk pathogens.</title>
        <authorList>
            <person name="Lawrence D.P."/>
            <person name="Travadon R."/>
            <person name="Rolshausen P.E."/>
            <person name="Baumgartner K."/>
        </authorList>
    </citation>
    <scope>NUCLEOTIDE SEQUENCE [LARGE SCALE GENOMIC DNA]</scope>
    <source>
        <strain evidence="4">DS831</strain>
    </source>
</reference>
<feature type="region of interest" description="Disordered" evidence="1">
    <location>
        <begin position="293"/>
        <end position="332"/>
    </location>
</feature>
<keyword evidence="2" id="KW-0812">Transmembrane</keyword>
<dbReference type="Proteomes" id="UP000034182">
    <property type="component" value="Unassembled WGS sequence"/>
</dbReference>
<reference evidence="4 5" key="1">
    <citation type="submission" date="2015-03" db="EMBL/GenBank/DDBJ databases">
        <authorList>
            <person name="Morales-Cruz A."/>
            <person name="Amrine K.C."/>
            <person name="Cantu D."/>
        </authorList>
    </citation>
    <scope>NUCLEOTIDE SEQUENCE [LARGE SCALE GENOMIC DNA]</scope>
    <source>
        <strain evidence="4">DS831</strain>
    </source>
</reference>
<evidence type="ECO:0000313" key="4">
    <source>
        <dbReference type="EMBL" id="KKY13351.1"/>
    </source>
</evidence>
<feature type="transmembrane region" description="Helical" evidence="2">
    <location>
        <begin position="181"/>
        <end position="201"/>
    </location>
</feature>
<feature type="transmembrane region" description="Helical" evidence="2">
    <location>
        <begin position="83"/>
        <end position="105"/>
    </location>
</feature>
<protein>
    <submittedName>
        <fullName evidence="4">Putative hpp family protein</fullName>
    </submittedName>
</protein>
<proteinExistence type="predicted"/>
<keyword evidence="2" id="KW-0472">Membrane</keyword>
<comment type="caution">
    <text evidence="4">The sequence shown here is derived from an EMBL/GenBank/DDBJ whole genome shotgun (WGS) entry which is preliminary data.</text>
</comment>
<dbReference type="PANTHER" id="PTHR33741">
    <property type="entry name" value="TRANSMEMBRANE PROTEIN DDB_G0269096-RELATED"/>
    <property type="match status" value="1"/>
</dbReference>
<evidence type="ECO:0000256" key="2">
    <source>
        <dbReference type="SAM" id="Phobius"/>
    </source>
</evidence>
<keyword evidence="2" id="KW-1133">Transmembrane helix</keyword>
<dbReference type="InterPro" id="IPR058581">
    <property type="entry name" value="TM_HPP"/>
</dbReference>
<feature type="transmembrane region" description="Helical" evidence="2">
    <location>
        <begin position="111"/>
        <end position="129"/>
    </location>
</feature>
<feature type="compositionally biased region" description="Basic and acidic residues" evidence="1">
    <location>
        <begin position="236"/>
        <end position="252"/>
    </location>
</feature>
<evidence type="ECO:0000259" key="3">
    <source>
        <dbReference type="Pfam" id="PF04982"/>
    </source>
</evidence>
<feature type="domain" description="HPP transmembrane region" evidence="3">
    <location>
        <begin position="47"/>
        <end position="210"/>
    </location>
</feature>
<feature type="region of interest" description="Disordered" evidence="1">
    <location>
        <begin position="223"/>
        <end position="252"/>
    </location>
</feature>
<evidence type="ECO:0000313" key="5">
    <source>
        <dbReference type="Proteomes" id="UP000034182"/>
    </source>
</evidence>